<dbReference type="RefSeq" id="WP_345236941.1">
    <property type="nucleotide sequence ID" value="NZ_BAABGZ010000065.1"/>
</dbReference>
<organism evidence="5 6">
    <name type="scientific">Hymenobacter saemangeumensis</name>
    <dbReference type="NCBI Taxonomy" id="1084522"/>
    <lineage>
        <taxon>Bacteria</taxon>
        <taxon>Pseudomonadati</taxon>
        <taxon>Bacteroidota</taxon>
        <taxon>Cytophagia</taxon>
        <taxon>Cytophagales</taxon>
        <taxon>Hymenobacteraceae</taxon>
        <taxon>Hymenobacter</taxon>
    </lineage>
</organism>
<dbReference type="Gene3D" id="3.30.450.40">
    <property type="match status" value="1"/>
</dbReference>
<dbReference type="Gene3D" id="1.10.1740.10">
    <property type="match status" value="1"/>
</dbReference>
<dbReference type="CDD" id="cd06171">
    <property type="entry name" value="Sigma70_r4"/>
    <property type="match status" value="1"/>
</dbReference>
<evidence type="ECO:0000256" key="3">
    <source>
        <dbReference type="SAM" id="MobiDB-lite"/>
    </source>
</evidence>
<evidence type="ECO:0000313" key="6">
    <source>
        <dbReference type="Proteomes" id="UP001501153"/>
    </source>
</evidence>
<dbReference type="PANTHER" id="PTHR43102">
    <property type="entry name" value="SLR1143 PROTEIN"/>
    <property type="match status" value="1"/>
</dbReference>
<proteinExistence type="predicted"/>
<dbReference type="SUPFAM" id="SSF88659">
    <property type="entry name" value="Sigma3 and sigma4 domains of RNA polymerase sigma factors"/>
    <property type="match status" value="1"/>
</dbReference>
<evidence type="ECO:0000259" key="4">
    <source>
        <dbReference type="SMART" id="SM00065"/>
    </source>
</evidence>
<sequence>MLAFEKDLVERLYARDTSAMALFYERYGKILKHTICRLVRDANAAEDVLQECLVKIWTSFASYNPAKGRLFTWALQITRNAAIDHLRTRHAHEAQRTRPLDHSNSWTPAPTDFQPEHVGVRELLAQLRPADQQLMELLYFQGYTQAEAAQELGLPLGTVKSRARAAIQLLVKTTRANGLPVPAPVRPRRLEPAAVSLTPPPPAQRPANDPERVAALHRYELLHTAGEQVLDELAALVARLFQVPIALLSLVDHDDVEFAANYGLPGGGRINRAYSLCSAAVLQDSSTVFENYTAQPCQLTAPELARECGLQFYAGHPLRSADGYNIGVLCVVDYQPRPFSAAQKALLAAMAAVAMGLVELRLALRRQTGKSFDNWQPLYGQMSGLFGGLSALAEQPAPLLLEAMRCEAEAIVAVLREHADAIVEKELAAAS</sequence>
<feature type="domain" description="GAF" evidence="4">
    <location>
        <begin position="225"/>
        <end position="368"/>
    </location>
</feature>
<protein>
    <recommendedName>
        <fullName evidence="4">GAF domain-containing protein</fullName>
    </recommendedName>
</protein>
<keyword evidence="2" id="KW-0804">Transcription</keyword>
<dbReference type="InterPro" id="IPR029016">
    <property type="entry name" value="GAF-like_dom_sf"/>
</dbReference>
<dbReference type="Proteomes" id="UP001501153">
    <property type="component" value="Unassembled WGS sequence"/>
</dbReference>
<dbReference type="InterPro" id="IPR036388">
    <property type="entry name" value="WH-like_DNA-bd_sf"/>
</dbReference>
<dbReference type="InterPro" id="IPR003018">
    <property type="entry name" value="GAF"/>
</dbReference>
<dbReference type="SMART" id="SM00065">
    <property type="entry name" value="GAF"/>
    <property type="match status" value="1"/>
</dbReference>
<gene>
    <name evidence="5" type="ORF">GCM10023185_30340</name>
</gene>
<keyword evidence="1" id="KW-0805">Transcription regulation</keyword>
<dbReference type="InterPro" id="IPR013324">
    <property type="entry name" value="RNA_pol_sigma_r3/r4-like"/>
</dbReference>
<dbReference type="Pfam" id="PF01590">
    <property type="entry name" value="GAF"/>
    <property type="match status" value="1"/>
</dbReference>
<dbReference type="InterPro" id="IPR007627">
    <property type="entry name" value="RNA_pol_sigma70_r2"/>
</dbReference>
<comment type="caution">
    <text evidence="5">The sequence shown here is derived from an EMBL/GenBank/DDBJ whole genome shotgun (WGS) entry which is preliminary data.</text>
</comment>
<evidence type="ECO:0000256" key="2">
    <source>
        <dbReference type="ARBA" id="ARBA00023163"/>
    </source>
</evidence>
<dbReference type="Gene3D" id="1.10.10.10">
    <property type="entry name" value="Winged helix-like DNA-binding domain superfamily/Winged helix DNA-binding domain"/>
    <property type="match status" value="1"/>
</dbReference>
<dbReference type="Pfam" id="PF04542">
    <property type="entry name" value="Sigma70_r2"/>
    <property type="match status" value="1"/>
</dbReference>
<evidence type="ECO:0000313" key="5">
    <source>
        <dbReference type="EMBL" id="GAA4362412.1"/>
    </source>
</evidence>
<dbReference type="Pfam" id="PF08281">
    <property type="entry name" value="Sigma70_r4_2"/>
    <property type="match status" value="1"/>
</dbReference>
<dbReference type="EMBL" id="BAABGZ010000065">
    <property type="protein sequence ID" value="GAA4362412.1"/>
    <property type="molecule type" value="Genomic_DNA"/>
</dbReference>
<reference evidence="6" key="1">
    <citation type="journal article" date="2019" name="Int. J. Syst. Evol. Microbiol.">
        <title>The Global Catalogue of Microorganisms (GCM) 10K type strain sequencing project: providing services to taxonomists for standard genome sequencing and annotation.</title>
        <authorList>
            <consortium name="The Broad Institute Genomics Platform"/>
            <consortium name="The Broad Institute Genome Sequencing Center for Infectious Disease"/>
            <person name="Wu L."/>
            <person name="Ma J."/>
        </authorList>
    </citation>
    <scope>NUCLEOTIDE SEQUENCE [LARGE SCALE GENOMIC DNA]</scope>
    <source>
        <strain evidence="6">JCM 17923</strain>
    </source>
</reference>
<evidence type="ECO:0000256" key="1">
    <source>
        <dbReference type="ARBA" id="ARBA00023015"/>
    </source>
</evidence>
<dbReference type="SUPFAM" id="SSF88946">
    <property type="entry name" value="Sigma2 domain of RNA polymerase sigma factors"/>
    <property type="match status" value="1"/>
</dbReference>
<feature type="region of interest" description="Disordered" evidence="3">
    <location>
        <begin position="89"/>
        <end position="110"/>
    </location>
</feature>
<name>A0ABP8ILI4_9BACT</name>
<feature type="compositionally biased region" description="Basic and acidic residues" evidence="3">
    <location>
        <begin position="89"/>
        <end position="101"/>
    </location>
</feature>
<accession>A0ABP8ILI4</accession>
<dbReference type="PANTHER" id="PTHR43102:SF2">
    <property type="entry name" value="GAF DOMAIN-CONTAINING PROTEIN"/>
    <property type="match status" value="1"/>
</dbReference>
<keyword evidence="6" id="KW-1185">Reference proteome</keyword>
<dbReference type="NCBIfam" id="TIGR02937">
    <property type="entry name" value="sigma70-ECF"/>
    <property type="match status" value="1"/>
</dbReference>
<dbReference type="SUPFAM" id="SSF55781">
    <property type="entry name" value="GAF domain-like"/>
    <property type="match status" value="1"/>
</dbReference>
<dbReference type="InterPro" id="IPR013325">
    <property type="entry name" value="RNA_pol_sigma_r2"/>
</dbReference>
<dbReference type="InterPro" id="IPR014284">
    <property type="entry name" value="RNA_pol_sigma-70_dom"/>
</dbReference>
<dbReference type="InterPro" id="IPR013249">
    <property type="entry name" value="RNA_pol_sigma70_r4_t2"/>
</dbReference>